<keyword evidence="4" id="KW-0436">Ligase</keyword>
<sequence length="574" mass="62645">MSTEETWSTAVPAPATDDHRPPRGFDEHTGIYSSLHRLYERHKIPGDPNLDTATFVLSQFPPPHQAESRIALIDSATNRRVTYAQLHRSVLSLASGLHHALGIQKNDVVFVLSPNSLLYPTICLAVLSVGAILTTANPLNTESEIAKQVSDSTPKLAISGPDEHHKLIATGVRTILTYRPQLDDDDDDQLLSVEELIECCEPVELDRKTRPTQADTAVILYSSGTTGTSKGVVLTHANIISIMSLLKWSVDVTSAQNDVFLCFIPLFHIYGLAFFGLGLFCSGTTTVLMKKFELKAMLDAVKEYQVNNIPAVPPVILGMVKFAGTFAGVDLSSLRRVGSGAAPLSKEVVEEFRQRFPWVELRPGYGLTESSGAATLFVSDKDAKTRPGSSGRLIPGFCAKIVDVGTGQALPPYKEGELWIKSPTVMKEYLGKSEATAETIVSDGWLRTGDLCCFDDDGFLYVVDRIKELIKHNGYQVAPAELEAILLAHPYILDSAVIPVEDEEAGQIPMAYVVKSTGAKLTEAQVIEYVASQVAPYKKIRKVGFINAIPRSTAGKILRKDLILLTKQQIASRL</sequence>
<evidence type="ECO:0000256" key="6">
    <source>
        <dbReference type="ARBA" id="ARBA00022840"/>
    </source>
</evidence>
<keyword evidence="8" id="KW-0472">Membrane</keyword>
<dbReference type="FunFam" id="3.40.50.12780:FF:000003">
    <property type="entry name" value="Long-chain-fatty-acid--CoA ligase FadD"/>
    <property type="match status" value="1"/>
</dbReference>
<evidence type="ECO:0008006" key="13">
    <source>
        <dbReference type="Google" id="ProtNLM"/>
    </source>
</evidence>
<dbReference type="PROSITE" id="PS00018">
    <property type="entry name" value="EF_HAND_1"/>
    <property type="match status" value="1"/>
</dbReference>
<dbReference type="Gene3D" id="3.40.50.12780">
    <property type="entry name" value="N-terminal domain of ligase-like"/>
    <property type="match status" value="1"/>
</dbReference>
<dbReference type="PANTHER" id="PTHR24096">
    <property type="entry name" value="LONG-CHAIN-FATTY-ACID--COA LIGASE"/>
    <property type="match status" value="1"/>
</dbReference>
<protein>
    <recommendedName>
        <fullName evidence="13">4-coumarate--CoA ligase</fullName>
    </recommendedName>
</protein>
<evidence type="ECO:0000313" key="11">
    <source>
        <dbReference type="EMBL" id="GMN52845.1"/>
    </source>
</evidence>
<feature type="transmembrane region" description="Helical" evidence="8">
    <location>
        <begin position="267"/>
        <end position="288"/>
    </location>
</feature>
<organism evidence="11 12">
    <name type="scientific">Ficus carica</name>
    <name type="common">Common fig</name>
    <dbReference type="NCBI Taxonomy" id="3494"/>
    <lineage>
        <taxon>Eukaryota</taxon>
        <taxon>Viridiplantae</taxon>
        <taxon>Streptophyta</taxon>
        <taxon>Embryophyta</taxon>
        <taxon>Tracheophyta</taxon>
        <taxon>Spermatophyta</taxon>
        <taxon>Magnoliopsida</taxon>
        <taxon>eudicotyledons</taxon>
        <taxon>Gunneridae</taxon>
        <taxon>Pentapetalae</taxon>
        <taxon>rosids</taxon>
        <taxon>fabids</taxon>
        <taxon>Rosales</taxon>
        <taxon>Moraceae</taxon>
        <taxon>Ficeae</taxon>
        <taxon>Ficus</taxon>
    </lineage>
</organism>
<dbReference type="Proteomes" id="UP001187192">
    <property type="component" value="Unassembled WGS sequence"/>
</dbReference>
<keyword evidence="5" id="KW-0547">Nucleotide-binding</keyword>
<evidence type="ECO:0000256" key="2">
    <source>
        <dbReference type="ARBA" id="ARBA00006432"/>
    </source>
</evidence>
<name>A0AA88AJ28_FICCA</name>
<dbReference type="AlphaFoldDB" id="A0AA88AJ28"/>
<dbReference type="InterPro" id="IPR045851">
    <property type="entry name" value="AMP-bd_C_sf"/>
</dbReference>
<dbReference type="InterPro" id="IPR020845">
    <property type="entry name" value="AMP-binding_CS"/>
</dbReference>
<keyword evidence="8" id="KW-1133">Transmembrane helix</keyword>
<evidence type="ECO:0000256" key="5">
    <source>
        <dbReference type="ARBA" id="ARBA00022741"/>
    </source>
</evidence>
<dbReference type="GO" id="GO:0016405">
    <property type="term" value="F:CoA-ligase activity"/>
    <property type="evidence" value="ECO:0007669"/>
    <property type="project" value="TreeGrafter"/>
</dbReference>
<dbReference type="InterPro" id="IPR042099">
    <property type="entry name" value="ANL_N_sf"/>
</dbReference>
<proteinExistence type="inferred from homology"/>
<feature type="region of interest" description="Disordered" evidence="7">
    <location>
        <begin position="1"/>
        <end position="23"/>
    </location>
</feature>
<dbReference type="EMBL" id="BTGU01000043">
    <property type="protein sequence ID" value="GMN52845.1"/>
    <property type="molecule type" value="Genomic_DNA"/>
</dbReference>
<accession>A0AA88AJ28</accession>
<feature type="domain" description="AMP-dependent synthetase/ligase" evidence="9">
    <location>
        <begin position="66"/>
        <end position="430"/>
    </location>
</feature>
<dbReference type="InterPro" id="IPR025110">
    <property type="entry name" value="AMP-bd_C"/>
</dbReference>
<dbReference type="Pfam" id="PF13193">
    <property type="entry name" value="AMP-binding_C"/>
    <property type="match status" value="1"/>
</dbReference>
<evidence type="ECO:0000256" key="4">
    <source>
        <dbReference type="ARBA" id="ARBA00022598"/>
    </source>
</evidence>
<dbReference type="PROSITE" id="PS00455">
    <property type="entry name" value="AMP_BINDING"/>
    <property type="match status" value="1"/>
</dbReference>
<evidence type="ECO:0000259" key="10">
    <source>
        <dbReference type="Pfam" id="PF13193"/>
    </source>
</evidence>
<dbReference type="GO" id="GO:0005524">
    <property type="term" value="F:ATP binding"/>
    <property type="evidence" value="ECO:0007669"/>
    <property type="project" value="UniProtKB-KW"/>
</dbReference>
<comment type="caution">
    <text evidence="11">The sequence shown here is derived from an EMBL/GenBank/DDBJ whole genome shotgun (WGS) entry which is preliminary data.</text>
</comment>
<evidence type="ECO:0000256" key="3">
    <source>
        <dbReference type="ARBA" id="ARBA00022490"/>
    </source>
</evidence>
<evidence type="ECO:0000256" key="7">
    <source>
        <dbReference type="SAM" id="MobiDB-lite"/>
    </source>
</evidence>
<comment type="subcellular location">
    <subcellularLocation>
        <location evidence="1">Cytoplasm</location>
    </subcellularLocation>
</comment>
<dbReference type="Gene3D" id="3.30.300.30">
    <property type="match status" value="1"/>
</dbReference>
<evidence type="ECO:0000256" key="8">
    <source>
        <dbReference type="SAM" id="Phobius"/>
    </source>
</evidence>
<dbReference type="InterPro" id="IPR000873">
    <property type="entry name" value="AMP-dep_synth/lig_dom"/>
</dbReference>
<keyword evidence="6" id="KW-0067">ATP-binding</keyword>
<reference evidence="11" key="1">
    <citation type="submission" date="2023-07" db="EMBL/GenBank/DDBJ databases">
        <title>draft genome sequence of fig (Ficus carica).</title>
        <authorList>
            <person name="Takahashi T."/>
            <person name="Nishimura K."/>
        </authorList>
    </citation>
    <scope>NUCLEOTIDE SEQUENCE</scope>
</reference>
<dbReference type="SUPFAM" id="SSF56801">
    <property type="entry name" value="Acetyl-CoA synthetase-like"/>
    <property type="match status" value="1"/>
</dbReference>
<dbReference type="InterPro" id="IPR018247">
    <property type="entry name" value="EF_Hand_1_Ca_BS"/>
</dbReference>
<comment type="similarity">
    <text evidence="2">Belongs to the ATP-dependent AMP-binding enzyme family.</text>
</comment>
<evidence type="ECO:0000256" key="1">
    <source>
        <dbReference type="ARBA" id="ARBA00004496"/>
    </source>
</evidence>
<keyword evidence="3" id="KW-0963">Cytoplasm</keyword>
<evidence type="ECO:0000313" key="12">
    <source>
        <dbReference type="Proteomes" id="UP001187192"/>
    </source>
</evidence>
<dbReference type="GO" id="GO:0005737">
    <property type="term" value="C:cytoplasm"/>
    <property type="evidence" value="ECO:0007669"/>
    <property type="project" value="UniProtKB-SubCell"/>
</dbReference>
<keyword evidence="12" id="KW-1185">Reference proteome</keyword>
<keyword evidence="8" id="KW-0812">Transmembrane</keyword>
<dbReference type="CDD" id="cd05904">
    <property type="entry name" value="4CL"/>
    <property type="match status" value="1"/>
</dbReference>
<dbReference type="Pfam" id="PF00501">
    <property type="entry name" value="AMP-binding"/>
    <property type="match status" value="1"/>
</dbReference>
<feature type="domain" description="AMP-binding enzyme C-terminal" evidence="10">
    <location>
        <begin position="481"/>
        <end position="556"/>
    </location>
</feature>
<dbReference type="FunFam" id="3.30.300.30:FF:000007">
    <property type="entry name" value="4-coumarate--CoA ligase 2"/>
    <property type="match status" value="1"/>
</dbReference>
<dbReference type="PANTHER" id="PTHR24096:SF337">
    <property type="entry name" value="4-COUMARATE--COA LIGASE"/>
    <property type="match status" value="1"/>
</dbReference>
<gene>
    <name evidence="11" type="ORF">TIFTF001_021992</name>
</gene>
<evidence type="ECO:0000259" key="9">
    <source>
        <dbReference type="Pfam" id="PF00501"/>
    </source>
</evidence>